<feature type="transmembrane region" description="Helical" evidence="1">
    <location>
        <begin position="502"/>
        <end position="519"/>
    </location>
</feature>
<name>A0AA95EZG4_9BACL</name>
<feature type="transmembrane region" description="Helical" evidence="1">
    <location>
        <begin position="472"/>
        <end position="490"/>
    </location>
</feature>
<sequence>MDLFFRKHWTSLLGVMFILAAVVTLFKYSLDQGWITNVMKIGFGLISGAGLSMVGLALTKRGTFYSAVQILMGLGACILYATFSFAGIYYGLWNPMTVLIGMSAVTIGVSLFAYRTDSRLLMNIALAGGILSPLFMQPMDDQVFTLFLYLFVLNTAFFFLSIAKRWNELRYSAFIGTWIVYGVYYVHFDPPTEGLWNMPIRYALAAFIYYLVGFMLSSWKTKRSFDGWNVYLSLTNGVLFGCWAIFILQGELHYAFVLALIGFVYVIIGAIIYKLTQDLNMAFVSHTISGMMMLLLAIAQLGSGMEIKPLISVIVWGTIAGVVAVIGQKMDWIGLKIISVAIWFIVGIYWFIVTWDTPRGEWFGTYIPFLNWGAMAWVLLAVIGFYYSMHEMRSPKKPRSIDSDANEELLSNVFALFSHLIVGGLLTVQISGVFYEYFDSASNNMMQLSLSVSWGVYALLLFLWGAYRGQNLFRWFGTVVLLIVAVKAMFMDLSGQDMLYKVLVLILLGGISFLITWVNNKWNTTKVQSAEEVHTKN</sequence>
<dbReference type="Pfam" id="PF10101">
    <property type="entry name" value="DUF2339"/>
    <property type="match status" value="1"/>
</dbReference>
<dbReference type="EMBL" id="CP119317">
    <property type="protein sequence ID" value="WEK55517.1"/>
    <property type="molecule type" value="Genomic_DNA"/>
</dbReference>
<reference evidence="2" key="1">
    <citation type="submission" date="2023-03" db="EMBL/GenBank/DDBJ databases">
        <title>Andean soil-derived lignocellulolytic bacterial consortium as a source of novel taxa and putative plastic-active enzymes.</title>
        <authorList>
            <person name="Diaz-Garcia L."/>
            <person name="Chuvochina M."/>
            <person name="Feuerriegel G."/>
            <person name="Bunk B."/>
            <person name="Sproer C."/>
            <person name="Streit W.R."/>
            <person name="Rodriguez L.M."/>
            <person name="Overmann J."/>
            <person name="Jimenez D.J."/>
        </authorList>
    </citation>
    <scope>NUCLEOTIDE SEQUENCE</scope>
    <source>
        <strain evidence="2">MAG 2441</strain>
    </source>
</reference>
<feature type="transmembrane region" description="Helical" evidence="1">
    <location>
        <begin position="41"/>
        <end position="58"/>
    </location>
</feature>
<feature type="transmembrane region" description="Helical" evidence="1">
    <location>
        <begin position="280"/>
        <end position="301"/>
    </location>
</feature>
<gene>
    <name evidence="2" type="ORF">P0Y55_05540</name>
</gene>
<dbReference type="InterPro" id="IPR019286">
    <property type="entry name" value="DUF2339_TM"/>
</dbReference>
<keyword evidence="1" id="KW-1133">Transmembrane helix</keyword>
<feature type="transmembrane region" description="Helical" evidence="1">
    <location>
        <begin position="120"/>
        <end position="137"/>
    </location>
</feature>
<feature type="transmembrane region" description="Helical" evidence="1">
    <location>
        <begin position="254"/>
        <end position="273"/>
    </location>
</feature>
<evidence type="ECO:0000256" key="1">
    <source>
        <dbReference type="SAM" id="Phobius"/>
    </source>
</evidence>
<keyword evidence="3" id="KW-1185">Reference proteome</keyword>
<dbReference type="PANTHER" id="PTHR38434:SF1">
    <property type="entry name" value="BLL2549 PROTEIN"/>
    <property type="match status" value="1"/>
</dbReference>
<feature type="transmembrane region" description="Helical" evidence="1">
    <location>
        <begin position="70"/>
        <end position="90"/>
    </location>
</feature>
<organism evidence="2 3">
    <name type="scientific">Candidatus Cohnella colombiensis</name>
    <dbReference type="NCBI Taxonomy" id="3121368"/>
    <lineage>
        <taxon>Bacteria</taxon>
        <taxon>Bacillati</taxon>
        <taxon>Bacillota</taxon>
        <taxon>Bacilli</taxon>
        <taxon>Bacillales</taxon>
        <taxon>Paenibacillaceae</taxon>
        <taxon>Cohnella</taxon>
    </lineage>
</organism>
<feature type="transmembrane region" description="Helical" evidence="1">
    <location>
        <begin position="143"/>
        <end position="162"/>
    </location>
</feature>
<accession>A0AA95EZG4</accession>
<feature type="transmembrane region" description="Helical" evidence="1">
    <location>
        <begin position="169"/>
        <end position="187"/>
    </location>
</feature>
<keyword evidence="1" id="KW-0472">Membrane</keyword>
<feature type="transmembrane region" description="Helical" evidence="1">
    <location>
        <begin position="228"/>
        <end position="248"/>
    </location>
</feature>
<evidence type="ECO:0000313" key="3">
    <source>
        <dbReference type="Proteomes" id="UP001178662"/>
    </source>
</evidence>
<feature type="transmembrane region" description="Helical" evidence="1">
    <location>
        <begin position="365"/>
        <end position="388"/>
    </location>
</feature>
<feature type="transmembrane region" description="Helical" evidence="1">
    <location>
        <begin position="12"/>
        <end position="29"/>
    </location>
</feature>
<feature type="transmembrane region" description="Helical" evidence="1">
    <location>
        <begin position="96"/>
        <end position="113"/>
    </location>
</feature>
<dbReference type="PANTHER" id="PTHR38434">
    <property type="entry name" value="BLL2549 PROTEIN"/>
    <property type="match status" value="1"/>
</dbReference>
<dbReference type="Proteomes" id="UP001178662">
    <property type="component" value="Chromosome"/>
</dbReference>
<feature type="transmembrane region" description="Helical" evidence="1">
    <location>
        <begin position="199"/>
        <end position="216"/>
    </location>
</feature>
<dbReference type="AlphaFoldDB" id="A0AA95EZG4"/>
<feature type="transmembrane region" description="Helical" evidence="1">
    <location>
        <begin position="409"/>
        <end position="434"/>
    </location>
</feature>
<keyword evidence="1" id="KW-0812">Transmembrane</keyword>
<feature type="transmembrane region" description="Helical" evidence="1">
    <location>
        <begin position="333"/>
        <end position="353"/>
    </location>
</feature>
<protein>
    <submittedName>
        <fullName evidence="2">DUF2339 domain-containing protein</fullName>
    </submittedName>
</protein>
<proteinExistence type="predicted"/>
<evidence type="ECO:0000313" key="2">
    <source>
        <dbReference type="EMBL" id="WEK55517.1"/>
    </source>
</evidence>
<feature type="transmembrane region" description="Helical" evidence="1">
    <location>
        <begin position="307"/>
        <end position="326"/>
    </location>
</feature>
<feature type="transmembrane region" description="Helical" evidence="1">
    <location>
        <begin position="446"/>
        <end position="465"/>
    </location>
</feature>